<evidence type="ECO:0000256" key="1">
    <source>
        <dbReference type="SAM" id="MobiDB-lite"/>
    </source>
</evidence>
<feature type="region of interest" description="Disordered" evidence="1">
    <location>
        <begin position="989"/>
        <end position="1025"/>
    </location>
</feature>
<comment type="caution">
    <text evidence="2">The sequence shown here is derived from an EMBL/GenBank/DDBJ whole genome shotgun (WGS) entry which is preliminary data.</text>
</comment>
<protein>
    <submittedName>
        <fullName evidence="2">Uncharacterized protein</fullName>
    </submittedName>
</protein>
<dbReference type="Proteomes" id="UP000701801">
    <property type="component" value="Unassembled WGS sequence"/>
</dbReference>
<evidence type="ECO:0000313" key="2">
    <source>
        <dbReference type="EMBL" id="CAG8973268.1"/>
    </source>
</evidence>
<dbReference type="AlphaFoldDB" id="A0A9N9LFU8"/>
<proteinExistence type="predicted"/>
<dbReference type="EMBL" id="CAJVRM010000068">
    <property type="protein sequence ID" value="CAG8973268.1"/>
    <property type="molecule type" value="Genomic_DNA"/>
</dbReference>
<keyword evidence="3" id="KW-1185">Reference proteome</keyword>
<dbReference type="OrthoDB" id="3562932at2759"/>
<gene>
    <name evidence="2" type="ORF">HYALB_00000029</name>
</gene>
<reference evidence="2" key="1">
    <citation type="submission" date="2021-07" db="EMBL/GenBank/DDBJ databases">
        <authorList>
            <person name="Durling M."/>
        </authorList>
    </citation>
    <scope>NUCLEOTIDE SEQUENCE</scope>
</reference>
<sequence>MASCYSNLSSPDYLRDCVVATSQKSINADLARYLQNASNKPMFTYLRFLANVKNHPNHPADKVSLEGLLELSGGINPFDIPHKTKTNDLRITKLTEIRFVCAVRMQVGIPPGCTVDGKSEGIKIELPEPIVTLGHTSERLSFNMYCYELTIIKNTLKNKAMGNYVSWKWFSQKSGEPWFVKTTTSLVVSALDHSLKTPYFDAHPEERDTIKQSLSNVTDSAFSLQQLYFDLEKADVQTVPLFVGLNNGTVRTMLKKNFIDICAANAKSQGLPLIGVIAVAKKPDRDARRLTEVERAFEHDNQLYLPTDVDDLPGASKFSWDWIEPQDVAQTGGVIAIKRSTLAAYLVNEMLGKARYSCIQPWSVVTTDIGSGEVKFSWGFPYGQPIVTILNSGPLVATIDHSGISSQSTAAYGELQITSTYSCRIVLGKYDKTVSPPVYHGGNTFTITQNLRVSPYIQYTGQSRSARVFNTTISDEFAISVDENGGLTTTSHGASNTTDDASESDIAWVKNIFSGGDSLVNDIIVACMGFGNAAISPIPFNAMKNLVFPGAKYQDLICAYATCAANQVKVEIIFPSAAVTSPSSVTSPVPDAQDVIDLTETSPEEISSEDEVGAYSMIEEIRKDLGTHVVHSSHTPGRQYIVPESENAGLSALHPPAGQYINLEPENAGISALHSPAGQQLNLQTEIGVVPASNPFPNPGPEIGILPASHPPMSQEEMSQYLNLEPEKDVTPASHPPAGHYANLEPEMDVTPASYPVTDPRPEIGILPASHPPESQHLNLPPGMDGTFTSHPSIDLASGMDGISFSHLPDSQHNNLESGMDGAFTSHPSLSLVSGMDGISVSNPPESQYNNLEHGIDGPSTSFPPLDPGPEAGGHLASQPLGNQYLDLRLEIDGILASSPSTSQHFGLEPRMNEASASQYIDTGSGMGGASTPHFSDTGSGMYDLSAPQPLESQFMNPEPLDVSNPPESQYIDPSALHPLESQHMNIEPLSTGHPSESQHMDLQPPAASHPSGGQYVNPTRPLHPLESQCNDLQDLIDSLPLV</sequence>
<name>A0A9N9LFU8_9HELO</name>
<evidence type="ECO:0000313" key="3">
    <source>
        <dbReference type="Proteomes" id="UP000701801"/>
    </source>
</evidence>
<accession>A0A9N9LFU8</accession>
<organism evidence="2 3">
    <name type="scientific">Hymenoscyphus albidus</name>
    <dbReference type="NCBI Taxonomy" id="595503"/>
    <lineage>
        <taxon>Eukaryota</taxon>
        <taxon>Fungi</taxon>
        <taxon>Dikarya</taxon>
        <taxon>Ascomycota</taxon>
        <taxon>Pezizomycotina</taxon>
        <taxon>Leotiomycetes</taxon>
        <taxon>Helotiales</taxon>
        <taxon>Helotiaceae</taxon>
        <taxon>Hymenoscyphus</taxon>
    </lineage>
</organism>